<reference evidence="1 2" key="1">
    <citation type="journal article" date="2016" name="Proc. Natl. Acad. Sci. U.S.A.">
        <title>Comparative genomics of biotechnologically important yeasts.</title>
        <authorList>
            <person name="Riley R."/>
            <person name="Haridas S."/>
            <person name="Wolfe K.H."/>
            <person name="Lopes M.R."/>
            <person name="Hittinger C.T."/>
            <person name="Goeker M."/>
            <person name="Salamov A.A."/>
            <person name="Wisecaver J.H."/>
            <person name="Long T.M."/>
            <person name="Calvey C.H."/>
            <person name="Aerts A.L."/>
            <person name="Barry K.W."/>
            <person name="Choi C."/>
            <person name="Clum A."/>
            <person name="Coughlan A.Y."/>
            <person name="Deshpande S."/>
            <person name="Douglass A.P."/>
            <person name="Hanson S.J."/>
            <person name="Klenk H.-P."/>
            <person name="LaButti K.M."/>
            <person name="Lapidus A."/>
            <person name="Lindquist E.A."/>
            <person name="Lipzen A.M."/>
            <person name="Meier-Kolthoff J.P."/>
            <person name="Ohm R.A."/>
            <person name="Otillar R.P."/>
            <person name="Pangilinan J.L."/>
            <person name="Peng Y."/>
            <person name="Rokas A."/>
            <person name="Rosa C.A."/>
            <person name="Scheuner C."/>
            <person name="Sibirny A.A."/>
            <person name="Slot J.C."/>
            <person name="Stielow J.B."/>
            <person name="Sun H."/>
            <person name="Kurtzman C.P."/>
            <person name="Blackwell M."/>
            <person name="Grigoriev I.V."/>
            <person name="Jeffries T.W."/>
        </authorList>
    </citation>
    <scope>NUCLEOTIDE SEQUENCE [LARGE SCALE GENOMIC DNA]</scope>
    <source>
        <strain evidence="2">ATCC 58044 / CBS 1984 / NCYC 433 / NRRL Y-366-8</strain>
    </source>
</reference>
<name>A0A1E3P6H2_WICAA</name>
<dbReference type="AlphaFoldDB" id="A0A1E3P6H2"/>
<evidence type="ECO:0000313" key="2">
    <source>
        <dbReference type="Proteomes" id="UP000094112"/>
    </source>
</evidence>
<keyword evidence="2" id="KW-1185">Reference proteome</keyword>
<dbReference type="RefSeq" id="XP_019040233.1">
    <property type="nucleotide sequence ID" value="XM_019186223.1"/>
</dbReference>
<proteinExistence type="predicted"/>
<evidence type="ECO:0000313" key="1">
    <source>
        <dbReference type="EMBL" id="ODQ61026.1"/>
    </source>
</evidence>
<feature type="non-terminal residue" evidence="1">
    <location>
        <position position="214"/>
    </location>
</feature>
<protein>
    <submittedName>
        <fullName evidence="1">Uncharacterized protein</fullName>
    </submittedName>
</protein>
<organism evidence="1 2">
    <name type="scientific">Wickerhamomyces anomalus (strain ATCC 58044 / CBS 1984 / NCYC 433 / NRRL Y-366-8)</name>
    <name type="common">Yeast</name>
    <name type="synonym">Hansenula anomala</name>
    <dbReference type="NCBI Taxonomy" id="683960"/>
    <lineage>
        <taxon>Eukaryota</taxon>
        <taxon>Fungi</taxon>
        <taxon>Dikarya</taxon>
        <taxon>Ascomycota</taxon>
        <taxon>Saccharomycotina</taxon>
        <taxon>Saccharomycetes</taxon>
        <taxon>Phaffomycetales</taxon>
        <taxon>Wickerhamomycetaceae</taxon>
        <taxon>Wickerhamomyces</taxon>
    </lineage>
</organism>
<gene>
    <name evidence="1" type="ORF">WICANDRAFT_90283</name>
</gene>
<dbReference type="Proteomes" id="UP000094112">
    <property type="component" value="Unassembled WGS sequence"/>
</dbReference>
<sequence length="214" mass="24496">MVLMKNLSQSTDDMIHPIEIRGSKIHLWNLPIQSFFAPEVKYLKISSAHFLPKVGRPIVTPNLEKMELIETSILECPELLTFPMTTKFKDCFFDAQMLQNDCYFEPFKNVKTLEILSCAGFKKMLGLEFPSLERLIIINDLGTVQISNIKAPKLGLLSVRSLEETVRIEDCQFGRLERFEFSGSAIDSCKKIWAPNLKVMEIAILFDNDDDDDL</sequence>
<accession>A0A1E3P6H2</accession>
<dbReference type="EMBL" id="KV454209">
    <property type="protein sequence ID" value="ODQ61026.1"/>
    <property type="molecule type" value="Genomic_DNA"/>
</dbReference>
<dbReference type="GeneID" id="30203469"/>